<evidence type="ECO:0000256" key="2">
    <source>
        <dbReference type="ARBA" id="ARBA00007069"/>
    </source>
</evidence>
<dbReference type="Gene3D" id="1.10.3720.10">
    <property type="entry name" value="MetI-like"/>
    <property type="match status" value="1"/>
</dbReference>
<feature type="transmembrane region" description="Helical" evidence="8">
    <location>
        <begin position="174"/>
        <end position="197"/>
    </location>
</feature>
<dbReference type="RefSeq" id="WP_386734812.1">
    <property type="nucleotide sequence ID" value="NZ_JBHRXI010000006.1"/>
</dbReference>
<evidence type="ECO:0000256" key="8">
    <source>
        <dbReference type="RuleBase" id="RU363032"/>
    </source>
</evidence>
<keyword evidence="6 8" id="KW-1133">Transmembrane helix</keyword>
<sequence>MEAISSFRKRYGAILTAYVFVGCAIWLIGMIVAPQLLMVQKSLMYTDPAAAAAVSQMKSATDRLFVEKGRAERELRRIEADIQTGGSAGADQGSGGVFSPFGSTAKRNTGATVAELEQRRDALTLRLGQIADEIAANDAALVQAEKAAKPRVRLQNYFELFSNDANRPIFFKTIWSSILVTAIALVVCYPVAFYLAVSASKDTTALLMLGLIVPYWVNEILRTFSWLMLLSTNGVINQALIWSGLTDTPIDWRGGNSAVLIGMVYAYILFMVFPIYNTVETLDRNQIEAARDLGAPRWFIHWSVVIPHAKPGIAVGCIMTFMLAAGSYAVPVMLGSTTSKWFTEIIYDQFYEGGNWGLGSAYAFVLLITCILFIMTMMRLFRVNLQDIAR</sequence>
<dbReference type="InterPro" id="IPR035906">
    <property type="entry name" value="MetI-like_sf"/>
</dbReference>
<evidence type="ECO:0000313" key="11">
    <source>
        <dbReference type="Proteomes" id="UP001595629"/>
    </source>
</evidence>
<evidence type="ECO:0000256" key="3">
    <source>
        <dbReference type="ARBA" id="ARBA00022448"/>
    </source>
</evidence>
<dbReference type="PANTHER" id="PTHR42929:SF1">
    <property type="entry name" value="INNER MEMBRANE ABC TRANSPORTER PERMEASE PROTEIN YDCU-RELATED"/>
    <property type="match status" value="1"/>
</dbReference>
<feature type="transmembrane region" description="Helical" evidence="8">
    <location>
        <begin position="12"/>
        <end position="33"/>
    </location>
</feature>
<feature type="transmembrane region" description="Helical" evidence="8">
    <location>
        <begin position="257"/>
        <end position="276"/>
    </location>
</feature>
<keyword evidence="11" id="KW-1185">Reference proteome</keyword>
<proteinExistence type="inferred from homology"/>
<feature type="domain" description="ABC transmembrane type-1" evidence="9">
    <location>
        <begin position="170"/>
        <end position="377"/>
    </location>
</feature>
<comment type="caution">
    <text evidence="10">The sequence shown here is derived from an EMBL/GenBank/DDBJ whole genome shotgun (WGS) entry which is preliminary data.</text>
</comment>
<keyword evidence="4" id="KW-1003">Cell membrane</keyword>
<dbReference type="Pfam" id="PF00528">
    <property type="entry name" value="BPD_transp_1"/>
    <property type="match status" value="1"/>
</dbReference>
<evidence type="ECO:0000259" key="9">
    <source>
        <dbReference type="PROSITE" id="PS50928"/>
    </source>
</evidence>
<keyword evidence="7 8" id="KW-0472">Membrane</keyword>
<keyword evidence="3 8" id="KW-0813">Transport</keyword>
<evidence type="ECO:0000313" key="10">
    <source>
        <dbReference type="EMBL" id="MFC3613626.1"/>
    </source>
</evidence>
<dbReference type="Proteomes" id="UP001595629">
    <property type="component" value="Unassembled WGS sequence"/>
</dbReference>
<evidence type="ECO:0000256" key="4">
    <source>
        <dbReference type="ARBA" id="ARBA00022475"/>
    </source>
</evidence>
<dbReference type="EMBL" id="JBHRXI010000006">
    <property type="protein sequence ID" value="MFC3613626.1"/>
    <property type="molecule type" value="Genomic_DNA"/>
</dbReference>
<reference evidence="11" key="1">
    <citation type="journal article" date="2019" name="Int. J. Syst. Evol. Microbiol.">
        <title>The Global Catalogue of Microorganisms (GCM) 10K type strain sequencing project: providing services to taxonomists for standard genome sequencing and annotation.</title>
        <authorList>
            <consortium name="The Broad Institute Genomics Platform"/>
            <consortium name="The Broad Institute Genome Sequencing Center for Infectious Disease"/>
            <person name="Wu L."/>
            <person name="Ma J."/>
        </authorList>
    </citation>
    <scope>NUCLEOTIDE SEQUENCE [LARGE SCALE GENOMIC DNA]</scope>
    <source>
        <strain evidence="11">KCTC 42911</strain>
    </source>
</reference>
<feature type="transmembrane region" description="Helical" evidence="8">
    <location>
        <begin position="226"/>
        <end position="245"/>
    </location>
</feature>
<name>A0ABV7TED0_9RHOB</name>
<evidence type="ECO:0000256" key="5">
    <source>
        <dbReference type="ARBA" id="ARBA00022692"/>
    </source>
</evidence>
<protein>
    <submittedName>
        <fullName evidence="10">ABC transporter permease</fullName>
    </submittedName>
</protein>
<evidence type="ECO:0000256" key="7">
    <source>
        <dbReference type="ARBA" id="ARBA00023136"/>
    </source>
</evidence>
<feature type="transmembrane region" description="Helical" evidence="8">
    <location>
        <begin position="313"/>
        <end position="334"/>
    </location>
</feature>
<gene>
    <name evidence="10" type="ORF">ACFORG_07620</name>
</gene>
<evidence type="ECO:0000256" key="1">
    <source>
        <dbReference type="ARBA" id="ARBA00004651"/>
    </source>
</evidence>
<accession>A0ABV7TED0</accession>
<feature type="transmembrane region" description="Helical" evidence="8">
    <location>
        <begin position="361"/>
        <end position="381"/>
    </location>
</feature>
<dbReference type="SUPFAM" id="SSF161098">
    <property type="entry name" value="MetI-like"/>
    <property type="match status" value="1"/>
</dbReference>
<evidence type="ECO:0000256" key="6">
    <source>
        <dbReference type="ARBA" id="ARBA00022989"/>
    </source>
</evidence>
<keyword evidence="5 8" id="KW-0812">Transmembrane</keyword>
<dbReference type="PROSITE" id="PS50928">
    <property type="entry name" value="ABC_TM1"/>
    <property type="match status" value="1"/>
</dbReference>
<dbReference type="CDD" id="cd06261">
    <property type="entry name" value="TM_PBP2"/>
    <property type="match status" value="1"/>
</dbReference>
<comment type="subcellular location">
    <subcellularLocation>
        <location evidence="1 8">Cell membrane</location>
        <topology evidence="1 8">Multi-pass membrane protein</topology>
    </subcellularLocation>
</comment>
<comment type="similarity">
    <text evidence="2">Belongs to the binding-protein-dependent transport system permease family. CysTW subfamily.</text>
</comment>
<dbReference type="InterPro" id="IPR000515">
    <property type="entry name" value="MetI-like"/>
</dbReference>
<dbReference type="PANTHER" id="PTHR42929">
    <property type="entry name" value="INNER MEMBRANE ABC TRANSPORTER PERMEASE PROTEIN YDCU-RELATED-RELATED"/>
    <property type="match status" value="1"/>
</dbReference>
<organism evidence="10 11">
    <name type="scientific">Lutimaribacter marinistellae</name>
    <dbReference type="NCBI Taxonomy" id="1820329"/>
    <lineage>
        <taxon>Bacteria</taxon>
        <taxon>Pseudomonadati</taxon>
        <taxon>Pseudomonadota</taxon>
        <taxon>Alphaproteobacteria</taxon>
        <taxon>Rhodobacterales</taxon>
        <taxon>Roseobacteraceae</taxon>
        <taxon>Lutimaribacter</taxon>
    </lineage>
</organism>